<protein>
    <recommendedName>
        <fullName evidence="3">RNase H type-1 domain-containing protein</fullName>
    </recommendedName>
</protein>
<dbReference type="OrthoDB" id="6775274at2759"/>
<name>A0A4Y2ELY7_ARAVE</name>
<comment type="caution">
    <text evidence="1">The sequence shown here is derived from an EMBL/GenBank/DDBJ whole genome shotgun (WGS) entry which is preliminary data.</text>
</comment>
<reference evidence="1 2" key="1">
    <citation type="journal article" date="2019" name="Sci. Rep.">
        <title>Orb-weaving spider Araneus ventricosus genome elucidates the spidroin gene catalogue.</title>
        <authorList>
            <person name="Kono N."/>
            <person name="Nakamura H."/>
            <person name="Ohtoshi R."/>
            <person name="Moran D.A.P."/>
            <person name="Shinohara A."/>
            <person name="Yoshida Y."/>
            <person name="Fujiwara M."/>
            <person name="Mori M."/>
            <person name="Tomita M."/>
            <person name="Arakawa K."/>
        </authorList>
    </citation>
    <scope>NUCLEOTIDE SEQUENCE [LARGE SCALE GENOMIC DNA]</scope>
</reference>
<keyword evidence="2" id="KW-1185">Reference proteome</keyword>
<sequence>MERVDRLGSPWSANALGVLSALRASKLLDAERKEKFALPYYSVLVKAHIGIAGNVAAEKAAKEADDRPSIDLHLGLCERSLKTLLKQKLLQNWQTIWEDTNNDKGRYTYALFPTVFKSRCIDKRFLTQAATNHGLCPFYLRSFNIRACTCRRGVNESDNIRNLDKQSHTFAI</sequence>
<evidence type="ECO:0000313" key="2">
    <source>
        <dbReference type="Proteomes" id="UP000499080"/>
    </source>
</evidence>
<evidence type="ECO:0008006" key="3">
    <source>
        <dbReference type="Google" id="ProtNLM"/>
    </source>
</evidence>
<accession>A0A4Y2ELY7</accession>
<dbReference type="AlphaFoldDB" id="A0A4Y2ELY7"/>
<proteinExistence type="predicted"/>
<gene>
    <name evidence="1" type="ORF">AVEN_43566_1</name>
</gene>
<organism evidence="1 2">
    <name type="scientific">Araneus ventricosus</name>
    <name type="common">Orbweaver spider</name>
    <name type="synonym">Epeira ventricosa</name>
    <dbReference type="NCBI Taxonomy" id="182803"/>
    <lineage>
        <taxon>Eukaryota</taxon>
        <taxon>Metazoa</taxon>
        <taxon>Ecdysozoa</taxon>
        <taxon>Arthropoda</taxon>
        <taxon>Chelicerata</taxon>
        <taxon>Arachnida</taxon>
        <taxon>Araneae</taxon>
        <taxon>Araneomorphae</taxon>
        <taxon>Entelegynae</taxon>
        <taxon>Araneoidea</taxon>
        <taxon>Araneidae</taxon>
        <taxon>Araneus</taxon>
    </lineage>
</organism>
<dbReference type="EMBL" id="BGPR01000621">
    <property type="protein sequence ID" value="GBM28844.1"/>
    <property type="molecule type" value="Genomic_DNA"/>
</dbReference>
<evidence type="ECO:0000313" key="1">
    <source>
        <dbReference type="EMBL" id="GBM28844.1"/>
    </source>
</evidence>
<dbReference type="Proteomes" id="UP000499080">
    <property type="component" value="Unassembled WGS sequence"/>
</dbReference>